<dbReference type="AlphaFoldDB" id="A0A6J1WRK2"/>
<proteinExistence type="predicted"/>
<protein>
    <submittedName>
        <fullName evidence="4">Uncharacterized protein LOC113517621</fullName>
    </submittedName>
</protein>
<gene>
    <name evidence="4" type="primary">LOC113517621</name>
</gene>
<dbReference type="InParanoid" id="A0A6J1WRK2"/>
<feature type="region of interest" description="Disordered" evidence="1">
    <location>
        <begin position="81"/>
        <end position="147"/>
    </location>
</feature>
<feature type="compositionally biased region" description="Basic and acidic residues" evidence="1">
    <location>
        <begin position="96"/>
        <end position="115"/>
    </location>
</feature>
<dbReference type="Proteomes" id="UP001652740">
    <property type="component" value="Unplaced"/>
</dbReference>
<feature type="compositionally biased region" description="Basic and acidic residues" evidence="1">
    <location>
        <begin position="129"/>
        <end position="138"/>
    </location>
</feature>
<accession>A0A6J1WRK2</accession>
<dbReference type="RefSeq" id="XP_026758156.2">
    <property type="nucleotide sequence ID" value="XM_026902355.3"/>
</dbReference>
<name>A0A6J1WRK2_GALME</name>
<keyword evidence="2" id="KW-0732">Signal</keyword>
<evidence type="ECO:0000313" key="3">
    <source>
        <dbReference type="Proteomes" id="UP001652740"/>
    </source>
</evidence>
<organism evidence="3 4">
    <name type="scientific">Galleria mellonella</name>
    <name type="common">Greater wax moth</name>
    <dbReference type="NCBI Taxonomy" id="7137"/>
    <lineage>
        <taxon>Eukaryota</taxon>
        <taxon>Metazoa</taxon>
        <taxon>Ecdysozoa</taxon>
        <taxon>Arthropoda</taxon>
        <taxon>Hexapoda</taxon>
        <taxon>Insecta</taxon>
        <taxon>Pterygota</taxon>
        <taxon>Neoptera</taxon>
        <taxon>Endopterygota</taxon>
        <taxon>Lepidoptera</taxon>
        <taxon>Glossata</taxon>
        <taxon>Ditrysia</taxon>
        <taxon>Pyraloidea</taxon>
        <taxon>Pyralidae</taxon>
        <taxon>Galleriinae</taxon>
        <taxon>Galleria</taxon>
    </lineage>
</organism>
<feature type="signal peptide" evidence="2">
    <location>
        <begin position="1"/>
        <end position="23"/>
    </location>
</feature>
<dbReference type="GeneID" id="113517621"/>
<keyword evidence="3" id="KW-1185">Reference proteome</keyword>
<evidence type="ECO:0000313" key="4">
    <source>
        <dbReference type="RefSeq" id="XP_026758156.2"/>
    </source>
</evidence>
<dbReference type="KEGG" id="gmw:113517621"/>
<evidence type="ECO:0000256" key="1">
    <source>
        <dbReference type="SAM" id="MobiDB-lite"/>
    </source>
</evidence>
<sequence length="164" mass="18214">MVNYKRVVCEVAVVAALLTVTTGAPTPECADKHYDQRQNGTENYRLNIDGVVIAVAPAQSLLEAATDIDISDLLDLYEMNELEKPKPPSNPISIPEKPENTKPQESKPESPEKPAETPLSDVSLNADLKPSKKDALTKKHEKTQRLKARLAHILLPLLRKNRHH</sequence>
<reference evidence="4" key="1">
    <citation type="submission" date="2025-08" db="UniProtKB">
        <authorList>
            <consortium name="RefSeq"/>
        </authorList>
    </citation>
    <scope>IDENTIFICATION</scope>
    <source>
        <tissue evidence="4">Whole larvae</tissue>
    </source>
</reference>
<feature type="chain" id="PRO_5047157536" evidence="2">
    <location>
        <begin position="24"/>
        <end position="164"/>
    </location>
</feature>
<evidence type="ECO:0000256" key="2">
    <source>
        <dbReference type="SAM" id="SignalP"/>
    </source>
</evidence>